<evidence type="ECO:0000313" key="1">
    <source>
        <dbReference type="EMBL" id="AVO23087.1"/>
    </source>
</evidence>
<dbReference type="EMBL" id="MG983742">
    <property type="protein sequence ID" value="AVO23087.1"/>
    <property type="molecule type" value="Genomic_DNA"/>
</dbReference>
<name>A0A2P1JUQ0_9CAUD</name>
<keyword evidence="2" id="KW-1185">Reference proteome</keyword>
<organism evidence="1 2">
    <name type="scientific">Bacillus phage Anath</name>
    <dbReference type="NCBI Taxonomy" id="2108114"/>
    <lineage>
        <taxon>Viruses</taxon>
        <taxon>Duplodnaviria</taxon>
        <taxon>Heunggongvirae</taxon>
        <taxon>Uroviricota</taxon>
        <taxon>Caudoviricetes</taxon>
        <taxon>Ehrlichviridae</taxon>
        <taxon>Anathvirus</taxon>
        <taxon>Anathvirus anath</taxon>
    </lineage>
</organism>
<evidence type="ECO:0000313" key="2">
    <source>
        <dbReference type="Proteomes" id="UP000241367"/>
    </source>
</evidence>
<sequence>MIEWIKKNVTKFKDGHQKALDKKAGFSNAMFNKYYGGSELTMSNGEVLKLTAVEAFAIDTKTVSRTNGVSKERLFSIRDKRNSKSTTKRATFRYNSQTYFTDQIDSIKVYTKEEQPRFVQKES</sequence>
<protein>
    <submittedName>
        <fullName evidence="1">Uncharacterized protein</fullName>
    </submittedName>
</protein>
<accession>A0A2P1JUQ0</accession>
<proteinExistence type="predicted"/>
<reference evidence="2" key="1">
    <citation type="submission" date="2018-02" db="EMBL/GenBank/DDBJ databases">
        <authorList>
            <person name="Cohen D.B."/>
            <person name="Kent A.D."/>
        </authorList>
    </citation>
    <scope>NUCLEOTIDE SEQUENCE [LARGE SCALE GENOMIC DNA]</scope>
</reference>
<dbReference type="Proteomes" id="UP000241367">
    <property type="component" value="Segment"/>
</dbReference>